<gene>
    <name evidence="2" type="ORF">GCM10010123_00820</name>
</gene>
<evidence type="ECO:0000256" key="1">
    <source>
        <dbReference type="SAM" id="MobiDB-lite"/>
    </source>
</evidence>
<dbReference type="EMBL" id="BMQB01000001">
    <property type="protein sequence ID" value="GGJ74703.1"/>
    <property type="molecule type" value="Genomic_DNA"/>
</dbReference>
<evidence type="ECO:0008006" key="4">
    <source>
        <dbReference type="Google" id="ProtNLM"/>
    </source>
</evidence>
<feature type="region of interest" description="Disordered" evidence="1">
    <location>
        <begin position="255"/>
        <end position="311"/>
    </location>
</feature>
<accession>A0A8J3FAH9</accession>
<keyword evidence="3" id="KW-1185">Reference proteome</keyword>
<dbReference type="Proteomes" id="UP000649739">
    <property type="component" value="Unassembled WGS sequence"/>
</dbReference>
<evidence type="ECO:0000313" key="2">
    <source>
        <dbReference type="EMBL" id="GGJ74703.1"/>
    </source>
</evidence>
<organism evidence="2 3">
    <name type="scientific">Pilimelia anulata</name>
    <dbReference type="NCBI Taxonomy" id="53371"/>
    <lineage>
        <taxon>Bacteria</taxon>
        <taxon>Bacillati</taxon>
        <taxon>Actinomycetota</taxon>
        <taxon>Actinomycetes</taxon>
        <taxon>Micromonosporales</taxon>
        <taxon>Micromonosporaceae</taxon>
        <taxon>Pilimelia</taxon>
    </lineage>
</organism>
<dbReference type="SUPFAM" id="SSF141571">
    <property type="entry name" value="Pentapeptide repeat-like"/>
    <property type="match status" value="1"/>
</dbReference>
<sequence length="311" mass="32620">MSVPPAVRERLRADCGRCSGLCCVAPAFAASADFALDKPAGRPCPHLDDAYRCGIHDHLRDRGFAGCTVFDCFGAGQRLTLETFGGRDRRRHPELAAPMFAALPVLRALHELLWYLHAALALPAARPLRADLRTAIAATDRLAALPPAGLLGVDVAAARDRANPLLRRASALARAGVGRRSDHSGAQWSGRRLRGADLRGASLRGARLLGADLTGARLRLADLTGADLRGAVLVGADLRGALFVTDAQLAAARGDHTTRLPTDVTRPAHWPAPPAGGSSGGARDADGGRGAEPARGSGHGVRPTTTRRTRN</sequence>
<name>A0A8J3FAH9_9ACTN</name>
<dbReference type="InterPro" id="IPR001646">
    <property type="entry name" value="5peptide_repeat"/>
</dbReference>
<dbReference type="PANTHER" id="PTHR14136:SF17">
    <property type="entry name" value="BTB_POZ DOMAIN-CONTAINING PROTEIN KCTD9"/>
    <property type="match status" value="1"/>
</dbReference>
<dbReference type="InterPro" id="IPR051082">
    <property type="entry name" value="Pentapeptide-BTB/POZ_domain"/>
</dbReference>
<evidence type="ECO:0000313" key="3">
    <source>
        <dbReference type="Proteomes" id="UP000649739"/>
    </source>
</evidence>
<comment type="caution">
    <text evidence="2">The sequence shown here is derived from an EMBL/GenBank/DDBJ whole genome shotgun (WGS) entry which is preliminary data.</text>
</comment>
<dbReference type="Pfam" id="PF00805">
    <property type="entry name" value="Pentapeptide"/>
    <property type="match status" value="1"/>
</dbReference>
<dbReference type="Gene3D" id="2.160.20.80">
    <property type="entry name" value="E3 ubiquitin-protein ligase SopA"/>
    <property type="match status" value="1"/>
</dbReference>
<reference evidence="2" key="1">
    <citation type="journal article" date="2014" name="Int. J. Syst. Evol. Microbiol.">
        <title>Complete genome sequence of Corynebacterium casei LMG S-19264T (=DSM 44701T), isolated from a smear-ripened cheese.</title>
        <authorList>
            <consortium name="US DOE Joint Genome Institute (JGI-PGF)"/>
            <person name="Walter F."/>
            <person name="Albersmeier A."/>
            <person name="Kalinowski J."/>
            <person name="Ruckert C."/>
        </authorList>
    </citation>
    <scope>NUCLEOTIDE SEQUENCE</scope>
    <source>
        <strain evidence="2">JCM 3090</strain>
    </source>
</reference>
<proteinExistence type="predicted"/>
<reference evidence="2" key="2">
    <citation type="submission" date="2020-09" db="EMBL/GenBank/DDBJ databases">
        <authorList>
            <person name="Sun Q."/>
            <person name="Ohkuma M."/>
        </authorList>
    </citation>
    <scope>NUCLEOTIDE SEQUENCE</scope>
    <source>
        <strain evidence="2">JCM 3090</strain>
    </source>
</reference>
<dbReference type="RefSeq" id="WP_189167979.1">
    <property type="nucleotide sequence ID" value="NZ_BMQB01000001.1"/>
</dbReference>
<protein>
    <recommendedName>
        <fullName evidence="4">Pentapeptide repeat-containing protein</fullName>
    </recommendedName>
</protein>
<dbReference type="PANTHER" id="PTHR14136">
    <property type="entry name" value="BTB_POZ DOMAIN-CONTAINING PROTEIN KCTD9"/>
    <property type="match status" value="1"/>
</dbReference>
<dbReference type="AlphaFoldDB" id="A0A8J3FAH9"/>